<feature type="region of interest" description="Disordered" evidence="1">
    <location>
        <begin position="1"/>
        <end position="22"/>
    </location>
</feature>
<keyword evidence="3" id="KW-1185">Reference proteome</keyword>
<evidence type="ECO:0000256" key="1">
    <source>
        <dbReference type="SAM" id="MobiDB-lite"/>
    </source>
</evidence>
<dbReference type="EMBL" id="ML179591">
    <property type="protein sequence ID" value="THU84590.1"/>
    <property type="molecule type" value="Genomic_DNA"/>
</dbReference>
<feature type="compositionally biased region" description="Basic and acidic residues" evidence="1">
    <location>
        <begin position="178"/>
        <end position="190"/>
    </location>
</feature>
<sequence length="198" mass="23336">MAWPRRETHPRSTSSVRHPKLKKQQLQPMDEIGFCGIRKKLCIANNYTIRRLEDRMSSFWKENVDAEGGIIWMRKYDQAWSFVDSYEYRCGIIKLGEPSVVLWSRTDVTGRRRVSIVYEGILTNNDSWERYGRPPDITRPTERRNRLYTRLFSPLITNRSRNSGLTDHETISNPRKRGIPDSHNHHKTEGRNTLVNHA</sequence>
<accession>A0A4S8L7T6</accession>
<name>A0A4S8L7T6_DENBC</name>
<evidence type="ECO:0000313" key="2">
    <source>
        <dbReference type="EMBL" id="THU84590.1"/>
    </source>
</evidence>
<reference evidence="2 3" key="1">
    <citation type="journal article" date="2019" name="Nat. Ecol. Evol.">
        <title>Megaphylogeny resolves global patterns of mushroom evolution.</title>
        <authorList>
            <person name="Varga T."/>
            <person name="Krizsan K."/>
            <person name="Foldi C."/>
            <person name="Dima B."/>
            <person name="Sanchez-Garcia M."/>
            <person name="Sanchez-Ramirez S."/>
            <person name="Szollosi G.J."/>
            <person name="Szarkandi J.G."/>
            <person name="Papp V."/>
            <person name="Albert L."/>
            <person name="Andreopoulos W."/>
            <person name="Angelini C."/>
            <person name="Antonin V."/>
            <person name="Barry K.W."/>
            <person name="Bougher N.L."/>
            <person name="Buchanan P."/>
            <person name="Buyck B."/>
            <person name="Bense V."/>
            <person name="Catcheside P."/>
            <person name="Chovatia M."/>
            <person name="Cooper J."/>
            <person name="Damon W."/>
            <person name="Desjardin D."/>
            <person name="Finy P."/>
            <person name="Geml J."/>
            <person name="Haridas S."/>
            <person name="Hughes K."/>
            <person name="Justo A."/>
            <person name="Karasinski D."/>
            <person name="Kautmanova I."/>
            <person name="Kiss B."/>
            <person name="Kocsube S."/>
            <person name="Kotiranta H."/>
            <person name="LaButti K.M."/>
            <person name="Lechner B.E."/>
            <person name="Liimatainen K."/>
            <person name="Lipzen A."/>
            <person name="Lukacs Z."/>
            <person name="Mihaltcheva S."/>
            <person name="Morgado L.N."/>
            <person name="Niskanen T."/>
            <person name="Noordeloos M.E."/>
            <person name="Ohm R.A."/>
            <person name="Ortiz-Santana B."/>
            <person name="Ovrebo C."/>
            <person name="Racz N."/>
            <person name="Riley R."/>
            <person name="Savchenko A."/>
            <person name="Shiryaev A."/>
            <person name="Soop K."/>
            <person name="Spirin V."/>
            <person name="Szebenyi C."/>
            <person name="Tomsovsky M."/>
            <person name="Tulloss R.E."/>
            <person name="Uehling J."/>
            <person name="Grigoriev I.V."/>
            <person name="Vagvolgyi C."/>
            <person name="Papp T."/>
            <person name="Martin F.M."/>
            <person name="Miettinen O."/>
            <person name="Hibbett D.S."/>
            <person name="Nagy L.G."/>
        </authorList>
    </citation>
    <scope>NUCLEOTIDE SEQUENCE [LARGE SCALE GENOMIC DNA]</scope>
    <source>
        <strain evidence="2 3">CBS 962.96</strain>
    </source>
</reference>
<evidence type="ECO:0000313" key="3">
    <source>
        <dbReference type="Proteomes" id="UP000297245"/>
    </source>
</evidence>
<dbReference type="Proteomes" id="UP000297245">
    <property type="component" value="Unassembled WGS sequence"/>
</dbReference>
<feature type="compositionally biased region" description="Basic and acidic residues" evidence="1">
    <location>
        <begin position="1"/>
        <end position="10"/>
    </location>
</feature>
<proteinExistence type="predicted"/>
<gene>
    <name evidence="2" type="ORF">K435DRAFT_806585</name>
</gene>
<feature type="region of interest" description="Disordered" evidence="1">
    <location>
        <begin position="159"/>
        <end position="198"/>
    </location>
</feature>
<protein>
    <submittedName>
        <fullName evidence="2">Uncharacterized protein</fullName>
    </submittedName>
</protein>
<dbReference type="AlphaFoldDB" id="A0A4S8L7T6"/>
<organism evidence="2 3">
    <name type="scientific">Dendrothele bispora (strain CBS 962.96)</name>
    <dbReference type="NCBI Taxonomy" id="1314807"/>
    <lineage>
        <taxon>Eukaryota</taxon>
        <taxon>Fungi</taxon>
        <taxon>Dikarya</taxon>
        <taxon>Basidiomycota</taxon>
        <taxon>Agaricomycotina</taxon>
        <taxon>Agaricomycetes</taxon>
        <taxon>Agaricomycetidae</taxon>
        <taxon>Agaricales</taxon>
        <taxon>Agaricales incertae sedis</taxon>
        <taxon>Dendrothele</taxon>
    </lineage>
</organism>